<evidence type="ECO:0000256" key="5">
    <source>
        <dbReference type="ARBA" id="ARBA00022989"/>
    </source>
</evidence>
<keyword evidence="6 7" id="KW-0472">Membrane</keyword>
<evidence type="ECO:0000256" key="6">
    <source>
        <dbReference type="ARBA" id="ARBA00023136"/>
    </source>
</evidence>
<comment type="subcellular location">
    <subcellularLocation>
        <location evidence="1 7">Cell membrane</location>
        <topology evidence="1 7">Multi-pass membrane protein</topology>
    </subcellularLocation>
</comment>
<evidence type="ECO:0000256" key="4">
    <source>
        <dbReference type="ARBA" id="ARBA00022692"/>
    </source>
</evidence>
<dbReference type="EMBL" id="JQCR01000002">
    <property type="protein sequence ID" value="KGE19276.1"/>
    <property type="molecule type" value="Genomic_DNA"/>
</dbReference>
<dbReference type="eggNOG" id="COG0395">
    <property type="taxonomic scope" value="Bacteria"/>
</dbReference>
<dbReference type="PANTHER" id="PTHR43744:SF12">
    <property type="entry name" value="ABC TRANSPORTER PERMEASE PROTEIN MG189-RELATED"/>
    <property type="match status" value="1"/>
</dbReference>
<feature type="transmembrane region" description="Helical" evidence="7">
    <location>
        <begin position="262"/>
        <end position="284"/>
    </location>
</feature>
<dbReference type="SUPFAM" id="SSF161098">
    <property type="entry name" value="MetI-like"/>
    <property type="match status" value="1"/>
</dbReference>
<dbReference type="PROSITE" id="PS50928">
    <property type="entry name" value="ABC_TM1"/>
    <property type="match status" value="1"/>
</dbReference>
<dbReference type="STRING" id="268407.PWYN_07865"/>
<protein>
    <submittedName>
        <fullName evidence="9">N-acetyl-D-glucosamine ABC transporter permease</fullName>
    </submittedName>
</protein>
<evidence type="ECO:0000313" key="9">
    <source>
        <dbReference type="EMBL" id="KGE19276.1"/>
    </source>
</evidence>
<reference evidence="9 10" key="2">
    <citation type="submission" date="2014-10" db="EMBL/GenBank/DDBJ databases">
        <title>Comparative genomics of the Paenibacillus odorifer group.</title>
        <authorList>
            <person name="Tsai Y.-C."/>
            <person name="Martin N."/>
            <person name="Korlach J."/>
            <person name="Wiedmann M."/>
        </authorList>
    </citation>
    <scope>NUCLEOTIDE SEQUENCE [LARGE SCALE GENOMIC DNA]</scope>
    <source>
        <strain evidence="9 10">DSM 18334</strain>
    </source>
</reference>
<dbReference type="Proteomes" id="UP000029734">
    <property type="component" value="Unassembled WGS sequence"/>
</dbReference>
<dbReference type="OrthoDB" id="9771544at2"/>
<evidence type="ECO:0000256" key="2">
    <source>
        <dbReference type="ARBA" id="ARBA00022448"/>
    </source>
</evidence>
<name>A0A098MB32_9BACL</name>
<comment type="caution">
    <text evidence="9">The sequence shown here is derived from an EMBL/GenBank/DDBJ whole genome shotgun (WGS) entry which is preliminary data.</text>
</comment>
<evidence type="ECO:0000256" key="7">
    <source>
        <dbReference type="RuleBase" id="RU363032"/>
    </source>
</evidence>
<comment type="similarity">
    <text evidence="7">Belongs to the binding-protein-dependent transport system permease family.</text>
</comment>
<evidence type="ECO:0000259" key="8">
    <source>
        <dbReference type="PROSITE" id="PS50928"/>
    </source>
</evidence>
<keyword evidence="2 7" id="KW-0813">Transport</keyword>
<keyword evidence="10" id="KW-1185">Reference proteome</keyword>
<keyword evidence="4 7" id="KW-0812">Transmembrane</keyword>
<dbReference type="InterPro" id="IPR000515">
    <property type="entry name" value="MetI-like"/>
</dbReference>
<evidence type="ECO:0000256" key="3">
    <source>
        <dbReference type="ARBA" id="ARBA00022475"/>
    </source>
</evidence>
<dbReference type="AlphaFoldDB" id="A0A098MB32"/>
<feature type="transmembrane region" description="Helical" evidence="7">
    <location>
        <begin position="161"/>
        <end position="182"/>
    </location>
</feature>
<feature type="transmembrane region" description="Helical" evidence="7">
    <location>
        <begin position="130"/>
        <end position="149"/>
    </location>
</feature>
<dbReference type="RefSeq" id="WP_036650077.1">
    <property type="nucleotide sequence ID" value="NZ_JQCR01000002.1"/>
</dbReference>
<dbReference type="InterPro" id="IPR035906">
    <property type="entry name" value="MetI-like_sf"/>
</dbReference>
<feature type="domain" description="ABC transmembrane type-1" evidence="8">
    <location>
        <begin position="93"/>
        <end position="284"/>
    </location>
</feature>
<proteinExistence type="inferred from homology"/>
<gene>
    <name evidence="9" type="ORF">PWYN_07865</name>
</gene>
<feature type="transmembrane region" description="Helical" evidence="7">
    <location>
        <begin position="97"/>
        <end position="118"/>
    </location>
</feature>
<organism evidence="9 10">
    <name type="scientific">Paenibacillus wynnii</name>
    <dbReference type="NCBI Taxonomy" id="268407"/>
    <lineage>
        <taxon>Bacteria</taxon>
        <taxon>Bacillati</taxon>
        <taxon>Bacillota</taxon>
        <taxon>Bacilli</taxon>
        <taxon>Bacillales</taxon>
        <taxon>Paenibacillaceae</taxon>
        <taxon>Paenibacillus</taxon>
    </lineage>
</organism>
<accession>A0A098MB32</accession>
<dbReference type="GO" id="GO:0055085">
    <property type="term" value="P:transmembrane transport"/>
    <property type="evidence" value="ECO:0007669"/>
    <property type="project" value="InterPro"/>
</dbReference>
<dbReference type="GO" id="GO:0005886">
    <property type="term" value="C:plasma membrane"/>
    <property type="evidence" value="ECO:0007669"/>
    <property type="project" value="UniProtKB-SubCell"/>
</dbReference>
<evidence type="ECO:0000313" key="10">
    <source>
        <dbReference type="Proteomes" id="UP000029734"/>
    </source>
</evidence>
<keyword evidence="3" id="KW-1003">Cell membrane</keyword>
<keyword evidence="5 7" id="KW-1133">Transmembrane helix</keyword>
<sequence length="300" mass="33733">MANTVVTEPRINNEKGSRKWSSNISISKYIAYLFLIFLCVIFAIPVIFGITTSFRSQTEVVSAGFRLLPVNWIFDNYVNILENTSTAPIMLWLRNSLYIATFHTLLVVVVISITGYGYSRMNFRGRDTLFFTLMGISFFPGVVNLIPSYKIIDALGWVNTSWAMIIPGLAGMGNIFLVRQFMNNIPKELDESARVDGASDFRIYFSIILALVKPVLIVCALFSFTGSWNDFLWPVIVYTDVDKMPVTAGLLLLQDIYGNYRMIGQLMGSAILAIIPTLLLFLFAQKYFVQSINLNSGIKG</sequence>
<reference evidence="9 10" key="1">
    <citation type="submission" date="2014-08" db="EMBL/GenBank/DDBJ databases">
        <authorList>
            <person name="den Bakker H.C."/>
        </authorList>
    </citation>
    <scope>NUCLEOTIDE SEQUENCE [LARGE SCALE GENOMIC DNA]</scope>
    <source>
        <strain evidence="9 10">DSM 18334</strain>
    </source>
</reference>
<feature type="transmembrane region" description="Helical" evidence="7">
    <location>
        <begin position="29"/>
        <end position="50"/>
    </location>
</feature>
<feature type="transmembrane region" description="Helical" evidence="7">
    <location>
        <begin position="203"/>
        <end position="224"/>
    </location>
</feature>
<dbReference type="Pfam" id="PF00528">
    <property type="entry name" value="BPD_transp_1"/>
    <property type="match status" value="1"/>
</dbReference>
<evidence type="ECO:0000256" key="1">
    <source>
        <dbReference type="ARBA" id="ARBA00004651"/>
    </source>
</evidence>
<dbReference type="PANTHER" id="PTHR43744">
    <property type="entry name" value="ABC TRANSPORTER PERMEASE PROTEIN MG189-RELATED-RELATED"/>
    <property type="match status" value="1"/>
</dbReference>
<dbReference type="CDD" id="cd06261">
    <property type="entry name" value="TM_PBP2"/>
    <property type="match status" value="1"/>
</dbReference>
<dbReference type="Gene3D" id="1.10.3720.10">
    <property type="entry name" value="MetI-like"/>
    <property type="match status" value="1"/>
</dbReference>